<dbReference type="SUPFAM" id="SSF47823">
    <property type="entry name" value="lambda integrase-like, N-terminal domain"/>
    <property type="match status" value="1"/>
</dbReference>
<keyword evidence="7" id="KW-0238">DNA-binding</keyword>
<evidence type="ECO:0000256" key="2">
    <source>
        <dbReference type="ARBA" id="ARBA00022695"/>
    </source>
</evidence>
<evidence type="ECO:0000313" key="9">
    <source>
        <dbReference type="EMBL" id="WAR23038.1"/>
    </source>
</evidence>
<dbReference type="CDD" id="cd09275">
    <property type="entry name" value="RNase_HI_RT_DIRS1"/>
    <property type="match status" value="1"/>
</dbReference>
<reference evidence="9" key="1">
    <citation type="submission" date="2022-11" db="EMBL/GenBank/DDBJ databases">
        <title>Centuries of genome instability and evolution in soft-shell clam transmissible cancer (bioRxiv).</title>
        <authorList>
            <person name="Hart S.F.M."/>
            <person name="Yonemitsu M.A."/>
            <person name="Giersch R.M."/>
            <person name="Beal B.F."/>
            <person name="Arriagada G."/>
            <person name="Davis B.W."/>
            <person name="Ostrander E.A."/>
            <person name="Goff S.P."/>
            <person name="Metzger M.J."/>
        </authorList>
    </citation>
    <scope>NUCLEOTIDE SEQUENCE</scope>
    <source>
        <strain evidence="9">MELC-2E11</strain>
        <tissue evidence="9">Siphon/mantle</tissue>
    </source>
</reference>
<dbReference type="PANTHER" id="PTHR33050:SF7">
    <property type="entry name" value="RIBONUCLEASE H"/>
    <property type="match status" value="1"/>
</dbReference>
<evidence type="ECO:0000256" key="4">
    <source>
        <dbReference type="ARBA" id="ARBA00022759"/>
    </source>
</evidence>
<protein>
    <recommendedName>
        <fullName evidence="8">Reverse transcriptase RNase H-like domain-containing protein</fullName>
    </recommendedName>
</protein>
<evidence type="ECO:0000259" key="8">
    <source>
        <dbReference type="Pfam" id="PF17917"/>
    </source>
</evidence>
<evidence type="ECO:0000256" key="7">
    <source>
        <dbReference type="ARBA" id="ARBA00023125"/>
    </source>
</evidence>
<dbReference type="SUPFAM" id="SSF53098">
    <property type="entry name" value="Ribonuclease H-like"/>
    <property type="match status" value="1"/>
</dbReference>
<evidence type="ECO:0000256" key="3">
    <source>
        <dbReference type="ARBA" id="ARBA00022722"/>
    </source>
</evidence>
<dbReference type="Gene3D" id="1.10.150.130">
    <property type="match status" value="1"/>
</dbReference>
<keyword evidence="3" id="KW-0540">Nuclease</keyword>
<feature type="domain" description="Reverse transcriptase RNase H-like" evidence="8">
    <location>
        <begin position="58"/>
        <end position="125"/>
    </location>
</feature>
<keyword evidence="4" id="KW-0255">Endonuclease</keyword>
<dbReference type="EMBL" id="CP111024">
    <property type="protein sequence ID" value="WAR23038.1"/>
    <property type="molecule type" value="Genomic_DNA"/>
</dbReference>
<accession>A0ABY7FLF8</accession>
<sequence>MLVASFSAVELGKMHYRHLEKSKTEALKKHKGNYDAIMSWWIDNIHLQYWKICRPNPTKILETDASLQGWGAKLGKQKTGGRWTTVEKQDHINVLELLAIFYALKAFKQDLEGLNIKVLCDNTTAVNYVNNMGGIVSEKGDSVSLKIWEWCVQHDIWLSCSHIAGKLNLEANRESRVFKDNLEWELDGNIFKHICNTWGVPDIDLFASRLNAKIPRYCSWKPDPECECVDAFTFAWNATCNLFYAFPPFSLEMCAEDKESHGQRHHCGSIVAHTTLVHKGLLKLPHQDVQHPLQQTLCLVDCKVSGRTSDTEDFERKLPIFSCNLGRPGTKKQYNTHIKRWFQYCSERETSPILPTLETVVEFLISQYSKGLGYESLNKARGALSALGLQFDGFRVGNHPLII</sequence>
<dbReference type="InterPro" id="IPR010998">
    <property type="entry name" value="Integrase_recombinase_N"/>
</dbReference>
<name>A0ABY7FLF8_MYAAR</name>
<evidence type="ECO:0000256" key="1">
    <source>
        <dbReference type="ARBA" id="ARBA00022679"/>
    </source>
</evidence>
<dbReference type="InterPro" id="IPR012337">
    <property type="entry name" value="RNaseH-like_sf"/>
</dbReference>
<evidence type="ECO:0000313" key="10">
    <source>
        <dbReference type="Proteomes" id="UP001164746"/>
    </source>
</evidence>
<dbReference type="InterPro" id="IPR052055">
    <property type="entry name" value="Hepadnavirus_pol/RT"/>
</dbReference>
<dbReference type="InterPro" id="IPR041373">
    <property type="entry name" value="RT_RNaseH"/>
</dbReference>
<dbReference type="Pfam" id="PF17917">
    <property type="entry name" value="RT_RNaseH"/>
    <property type="match status" value="1"/>
</dbReference>
<keyword evidence="2" id="KW-0548">Nucleotidyltransferase</keyword>
<evidence type="ECO:0000256" key="6">
    <source>
        <dbReference type="ARBA" id="ARBA00022918"/>
    </source>
</evidence>
<keyword evidence="6" id="KW-0695">RNA-directed DNA polymerase</keyword>
<proteinExistence type="predicted"/>
<keyword evidence="10" id="KW-1185">Reference proteome</keyword>
<dbReference type="PANTHER" id="PTHR33050">
    <property type="entry name" value="REVERSE TRANSCRIPTASE DOMAIN-CONTAINING PROTEIN"/>
    <property type="match status" value="1"/>
</dbReference>
<dbReference type="Proteomes" id="UP001164746">
    <property type="component" value="Chromosome 13"/>
</dbReference>
<keyword evidence="5" id="KW-0378">Hydrolase</keyword>
<evidence type="ECO:0000256" key="5">
    <source>
        <dbReference type="ARBA" id="ARBA00022801"/>
    </source>
</evidence>
<keyword evidence="1" id="KW-0808">Transferase</keyword>
<gene>
    <name evidence="9" type="ORF">MAR_036707</name>
</gene>
<organism evidence="9 10">
    <name type="scientific">Mya arenaria</name>
    <name type="common">Soft-shell clam</name>
    <dbReference type="NCBI Taxonomy" id="6604"/>
    <lineage>
        <taxon>Eukaryota</taxon>
        <taxon>Metazoa</taxon>
        <taxon>Spiralia</taxon>
        <taxon>Lophotrochozoa</taxon>
        <taxon>Mollusca</taxon>
        <taxon>Bivalvia</taxon>
        <taxon>Autobranchia</taxon>
        <taxon>Heteroconchia</taxon>
        <taxon>Euheterodonta</taxon>
        <taxon>Imparidentia</taxon>
        <taxon>Neoheterodontei</taxon>
        <taxon>Myida</taxon>
        <taxon>Myoidea</taxon>
        <taxon>Myidae</taxon>
        <taxon>Mya</taxon>
    </lineage>
</organism>